<dbReference type="Gene3D" id="3.30.9.10">
    <property type="entry name" value="D-Amino Acid Oxidase, subunit A, domain 2"/>
    <property type="match status" value="1"/>
</dbReference>
<gene>
    <name evidence="3" type="ORF">IV01_25195</name>
</gene>
<sequence>MSVSLENPSSYYTMTRKYDLHYGDLEGDIEAQVVIIGGGFSGINTALELAERGITDVVVLEANYLGFGGSGRNGGHVMAGIGHDLETIEKDVGPEGLKAIFEISDLGASLIQQRIARYDIQADFRHGYGYMGFNKRQGKLLQSWEKDFQSLNPDQEITYLEGAEVQTIVGAEIYTCGLKHMGNGQVHSLNLLLGQAKAFTELYGGRIFEQSPALEIHYGPKITVRTAKGTVKADKILLSCGAFLNKLDRSLDSTIVNVYAFNTVTEPLSDELIQRISPIRGAFSDITPIIDYYRITPDNRLMYGTAGMLLEYVPRDLKSWNHNKMMRLFPYLADTRIDLAWGGPMDCSLNLFPQVGTLEGHENVFYVQGYSGFGVTPSQVIAKVIVDGMTGGSPAWQAMSSIPRRRIPGKERFRALVCTLGKVTRQLNAYRVGRR</sequence>
<dbReference type="PANTHER" id="PTHR13847:SF194">
    <property type="entry name" value="OXIDOREDUCTASE"/>
    <property type="match status" value="1"/>
</dbReference>
<dbReference type="GO" id="GO:0016491">
    <property type="term" value="F:oxidoreductase activity"/>
    <property type="evidence" value="ECO:0007669"/>
    <property type="project" value="UniProtKB-KW"/>
</dbReference>
<dbReference type="PATRIC" id="fig|317.175.peg.5248"/>
<dbReference type="Pfam" id="PF01266">
    <property type="entry name" value="DAO"/>
    <property type="match status" value="1"/>
</dbReference>
<reference evidence="3 4" key="1">
    <citation type="submission" date="2014-07" db="EMBL/GenBank/DDBJ databases">
        <title>Draft Genome Sequences of Environmental Pseudomonas syringae strains.</title>
        <authorList>
            <person name="Baltrus D.A."/>
            <person name="Berge O."/>
            <person name="Morris C."/>
        </authorList>
    </citation>
    <scope>NUCLEOTIDE SEQUENCE [LARGE SCALE GENOMIC DNA]</scope>
    <source>
        <strain evidence="3 4">GAW0119</strain>
    </source>
</reference>
<organism evidence="3 4">
    <name type="scientific">Pseudomonas syringae</name>
    <dbReference type="NCBI Taxonomy" id="317"/>
    <lineage>
        <taxon>Bacteria</taxon>
        <taxon>Pseudomonadati</taxon>
        <taxon>Pseudomonadota</taxon>
        <taxon>Gammaproteobacteria</taxon>
        <taxon>Pseudomonadales</taxon>
        <taxon>Pseudomonadaceae</taxon>
        <taxon>Pseudomonas</taxon>
    </lineage>
</organism>
<dbReference type="GO" id="GO:0005737">
    <property type="term" value="C:cytoplasm"/>
    <property type="evidence" value="ECO:0007669"/>
    <property type="project" value="TreeGrafter"/>
</dbReference>
<proteinExistence type="predicted"/>
<dbReference type="RefSeq" id="WP_032631747.1">
    <property type="nucleotide sequence ID" value="NZ_JPQU01000100.1"/>
</dbReference>
<dbReference type="OrthoDB" id="6925984at2"/>
<dbReference type="InterPro" id="IPR006076">
    <property type="entry name" value="FAD-dep_OxRdtase"/>
</dbReference>
<name>A0A085V5A4_PSESX</name>
<dbReference type="EMBL" id="JPQU01000100">
    <property type="protein sequence ID" value="KFE50617.1"/>
    <property type="molecule type" value="Genomic_DNA"/>
</dbReference>
<feature type="domain" description="FAD dependent oxidoreductase" evidence="2">
    <location>
        <begin position="33"/>
        <end position="387"/>
    </location>
</feature>
<accession>A0A085V5A4</accession>
<evidence type="ECO:0000259" key="2">
    <source>
        <dbReference type="Pfam" id="PF01266"/>
    </source>
</evidence>
<keyword evidence="4" id="KW-1185">Reference proteome</keyword>
<keyword evidence="1" id="KW-0560">Oxidoreductase</keyword>
<evidence type="ECO:0000256" key="1">
    <source>
        <dbReference type="ARBA" id="ARBA00023002"/>
    </source>
</evidence>
<protein>
    <submittedName>
        <fullName evidence="3">FAD-dependent oxidoreductase</fullName>
    </submittedName>
</protein>
<dbReference type="InterPro" id="IPR036188">
    <property type="entry name" value="FAD/NAD-bd_sf"/>
</dbReference>
<evidence type="ECO:0000313" key="4">
    <source>
        <dbReference type="Proteomes" id="UP000028631"/>
    </source>
</evidence>
<dbReference type="SUPFAM" id="SSF51905">
    <property type="entry name" value="FAD/NAD(P)-binding domain"/>
    <property type="match status" value="1"/>
</dbReference>
<comment type="caution">
    <text evidence="3">The sequence shown here is derived from an EMBL/GenBank/DDBJ whole genome shotgun (WGS) entry which is preliminary data.</text>
</comment>
<dbReference type="Proteomes" id="UP000028631">
    <property type="component" value="Unassembled WGS sequence"/>
</dbReference>
<evidence type="ECO:0000313" key="3">
    <source>
        <dbReference type="EMBL" id="KFE50617.1"/>
    </source>
</evidence>
<dbReference type="Gene3D" id="3.50.50.60">
    <property type="entry name" value="FAD/NAD(P)-binding domain"/>
    <property type="match status" value="1"/>
</dbReference>
<dbReference type="AlphaFoldDB" id="A0A085V5A4"/>
<dbReference type="PANTHER" id="PTHR13847">
    <property type="entry name" value="SARCOSINE DEHYDROGENASE-RELATED"/>
    <property type="match status" value="1"/>
</dbReference>